<feature type="compositionally biased region" description="Basic and acidic residues" evidence="1">
    <location>
        <begin position="1557"/>
        <end position="1567"/>
    </location>
</feature>
<dbReference type="InterPro" id="IPR038824">
    <property type="entry name" value="SHOC1-like"/>
</dbReference>
<organism evidence="2">
    <name type="scientific">Secale cereale</name>
    <name type="common">Rye</name>
    <dbReference type="NCBI Taxonomy" id="4550"/>
    <lineage>
        <taxon>Eukaryota</taxon>
        <taxon>Viridiplantae</taxon>
        <taxon>Streptophyta</taxon>
        <taxon>Embryophyta</taxon>
        <taxon>Tracheophyta</taxon>
        <taxon>Spermatophyta</taxon>
        <taxon>Magnoliopsida</taxon>
        <taxon>Liliopsida</taxon>
        <taxon>Poales</taxon>
        <taxon>Poaceae</taxon>
        <taxon>BOP clade</taxon>
        <taxon>Pooideae</taxon>
        <taxon>Triticodae</taxon>
        <taxon>Triticeae</taxon>
        <taxon>Hordeinae</taxon>
        <taxon>Secale</taxon>
    </lineage>
</organism>
<dbReference type="PANTHER" id="PTHR35764:SF1">
    <property type="entry name" value="PROTEIN SHORTAGE IN CHIASMATA 1"/>
    <property type="match status" value="1"/>
</dbReference>
<feature type="compositionally biased region" description="Low complexity" evidence="1">
    <location>
        <begin position="141"/>
        <end position="151"/>
    </location>
</feature>
<dbReference type="PANTHER" id="PTHR35764">
    <property type="entry name" value="PROTEIN SHORTAGE IN CHIASMATA 1"/>
    <property type="match status" value="1"/>
</dbReference>
<evidence type="ECO:0000256" key="1">
    <source>
        <dbReference type="SAM" id="MobiDB-lite"/>
    </source>
</evidence>
<accession>A0A1C9T8K1</accession>
<name>A0A1C9T8K1_SECCE</name>
<feature type="compositionally biased region" description="Basic and acidic residues" evidence="1">
    <location>
        <begin position="565"/>
        <end position="584"/>
    </location>
</feature>
<feature type="region of interest" description="Disordered" evidence="1">
    <location>
        <begin position="1520"/>
        <end position="1591"/>
    </location>
</feature>
<protein>
    <submittedName>
        <fullName evidence="2">Shortage in chiasmata</fullName>
    </submittedName>
</protein>
<dbReference type="EMBL" id="KT750013">
    <property type="protein sequence ID" value="AOR06322.1"/>
    <property type="molecule type" value="Genomic_DNA"/>
</dbReference>
<proteinExistence type="predicted"/>
<feature type="region of interest" description="Disordered" evidence="1">
    <location>
        <begin position="565"/>
        <end position="590"/>
    </location>
</feature>
<sequence>MRTRFLAADYFSPASAASCSDRALALASLRFPPLPVPSLPPDPRFPFPLPFPAAADLPAVSISGDGLDSLPISSALSEFLAAVIPQPLPVPTTPAADEGLDDFLYDRGEYCKGFSSRESVVLKIPDGLDEISREKEGEGDGSISISDRSGTSTDTKRWELLKEHIFEVAEVDLPQVLEGHVASFGGDDSGDGVTLSFHVPDVKIHLDFIDIDTEMTLRYPTELVESIYQVEKIPVKHIDEEDLLSARNSNFSEIAALDCGVAIPQLEVSRHSWELNECPTKAEISNIFHNLVEHLGEAQVQHPVLNSTEFLRSTDMDMLAFVSKDAPCADYQADKPTTVKAAVQMDLVRINDNVLLERNSALYPLKPDGTFSDMPCTVLLEEVQIIDFPSENVSRMLVQSDAAELNTSDEIFKDDFCQTRRFYESVVSSELVLVDDTFRSLPTPILSDEDMTLRSMIPPMGEILYSLKPHSLSAADRIYLDWHLLLEGPCNREICSTYASVVEEVKSCQLNSELQVSCQQTSALGFDFLEYFWRSAKHQDEHKQDNIYVPIPLAHDPPAVVETSQKYRQESDTGGHGHMEKSSSEKATSLFESMSQSSELNFYLNARSGTKRGTSAQNNSTLDIPTLNEAVSFPSKPKVDRLIEIHPVSLSDSIRVLIKHIHASYTSALQESAYFRHTFSDGHGLSISKQKLLALITGGGSDGPDSHCKHEDKMELIVLYALKQAAYYLCFFGLHAAYLYMNNLIGSFENIPERLKNSHCFIGEALWKAEKHQIDSHPSLHDIEMILRSNTRISQKILVVADRAFWLSLGQKLTSMKMTFVELGKDPATSYLDPVNRTNPTTWVLGGLPKSDCFLLDNKNIPASFPFSEFGIILEYGGPNKSSTLLSLAPKLESFPPLHFLCVKVDVEDPSVALVEDNPTDQELKATMDTVLHALKKDLQEKMNKMRIVDSLNFVPASTQLQERQENLCKHLTADSTKKLPADDQLLKLENLEKKNIVDAHNFVPAAEQRHIEEMSSKRIVLHSRHFVPALEKSSLTSAVSANVIKAPEDNLSATDLPSSVKVGSIIPGRLSNPVIVVNTGSHGKNMILSRRSSYQQILSLEKGGMQVVERDVDLPVDLILSTSVCLVFEGEPRSLSAVMESSDSLYAAAASLVMNLQLFFSHTPKSTDEIILSSIRNVNMLNKAPSPDIPESESLAESFLTKFPSINPLSAYIILSCGGSLLEFLVWSHERRIQAVGKYLLSPQSVSLFNALCKFGELGESKSVMTECSSVDSDICSALLQSPRKRKKCASQAFAVPTSDRLHPDPLNRLPGNYVEDSNVFSQPKFRRCSDVEDAMPQLPEVFMFDQSLSRGGEGVSCLPREHDIDAIIGNQIMSDHFTNGLTTDMRHYDRRASSMVDTYDFSWQPESVRREPIKNSFPPNKPSFSRTYSHPVFPTALEINDDTSNWDIPGGTHHKWKGGDIASTACRNDMGSRYHEPREEIIQSPGSSLAFLKQDSGFHGTSHGSGWEMDYLRQMNEKRRARQERSGCNTSATMSNSRTRDGASKILSPPPIDSFRYRGDRDTPLRDQSPSVGIHRYGKARGGTKAHYTHRARKGFKMQASASHENRMEPSIDPTWTPVDKRARQKLLFAAHGKEKQSKLIWRNQNSPGIGCGFRKRYREEALHATRRPRSMQPGGYGPRPGTAPSGAYYVHSSSCFRDGSNMASAPPYRQPQQQMAPQRREAVLMEVGRLAAEYLVAIGELPSHVLQHQHQHQHRPPAQLPFQAGPLALPRPRPFQERPLARQYFRFLPPASRDLGRPFAPRPFQGRAIAKRPRPFHGRPAALHPGWFQTQAAMSDAPAGVGSTTRPVSQPGGVHGSELPDVF</sequence>
<feature type="region of interest" description="Disordered" evidence="1">
    <location>
        <begin position="131"/>
        <end position="151"/>
    </location>
</feature>
<feature type="region of interest" description="Disordered" evidence="1">
    <location>
        <begin position="1840"/>
        <end position="1866"/>
    </location>
</feature>
<gene>
    <name evidence="2" type="primary">SHOC1</name>
</gene>
<reference evidence="2" key="1">
    <citation type="journal article" date="2016" name="New Phytol.">
        <title>Rye B chromosomes encode a functional Argonaute-like protein with in vitro slicer activities similar to its A chromosome paralog.</title>
        <authorList>
            <person name="Ma W."/>
            <person name="Gabriel T.S."/>
            <person name="Martis M.M."/>
            <person name="Gursinsky T."/>
            <person name="Schubert V."/>
            <person name="Vrana J."/>
            <person name="Dolezel J."/>
            <person name="Grundlach H."/>
            <person name="Altschmied L."/>
            <person name="Scholz U."/>
            <person name="Himmelbach A."/>
            <person name="Behrens S.E."/>
            <person name="Banaei-Moghaddam A.M."/>
            <person name="Houben A."/>
        </authorList>
    </citation>
    <scope>NUCLEOTIDE SEQUENCE</scope>
</reference>
<dbReference type="GO" id="GO:0000712">
    <property type="term" value="P:resolution of meiotic recombination intermediates"/>
    <property type="evidence" value="ECO:0007669"/>
    <property type="project" value="TreeGrafter"/>
</dbReference>
<feature type="compositionally biased region" description="Polar residues" evidence="1">
    <location>
        <begin position="1528"/>
        <end position="1539"/>
    </location>
</feature>
<evidence type="ECO:0000313" key="2">
    <source>
        <dbReference type="EMBL" id="AOR06322.1"/>
    </source>
</evidence>
<feature type="compositionally biased region" description="Basic residues" evidence="1">
    <location>
        <begin position="1578"/>
        <end position="1591"/>
    </location>
</feature>